<dbReference type="EMBL" id="UGNW01000001">
    <property type="protein sequence ID" value="STX31052.1"/>
    <property type="molecule type" value="Genomic_DNA"/>
</dbReference>
<evidence type="ECO:0000256" key="1">
    <source>
        <dbReference type="SAM" id="MobiDB-lite"/>
    </source>
</evidence>
<evidence type="ECO:0000313" key="3">
    <source>
        <dbReference type="EMBL" id="STX31052.1"/>
    </source>
</evidence>
<evidence type="ECO:0000313" key="2">
    <source>
        <dbReference type="EMBL" id="KTC68237.1"/>
    </source>
</evidence>
<feature type="region of interest" description="Disordered" evidence="1">
    <location>
        <begin position="1"/>
        <end position="33"/>
    </location>
</feature>
<accession>A0A378I884</accession>
<name>A0A378I884_9GAMM</name>
<reference evidence="2 4" key="1">
    <citation type="submission" date="2015-11" db="EMBL/GenBank/DDBJ databases">
        <title>Genomic analysis of 38 Legionella species identifies large and diverse effector repertoires.</title>
        <authorList>
            <person name="Burstein D."/>
            <person name="Amaro F."/>
            <person name="Zusman T."/>
            <person name="Lifshitz Z."/>
            <person name="Cohen O."/>
            <person name="Gilbert J.A."/>
            <person name="Pupko T."/>
            <person name="Shuman H.A."/>
            <person name="Segal G."/>
        </authorList>
    </citation>
    <scope>NUCLEOTIDE SEQUENCE [LARGE SCALE GENOMIC DNA]</scope>
    <source>
        <strain evidence="2 4">CDC#1407-AL-14</strain>
    </source>
</reference>
<feature type="compositionally biased region" description="Basic and acidic residues" evidence="1">
    <location>
        <begin position="67"/>
        <end position="86"/>
    </location>
</feature>
<dbReference type="Proteomes" id="UP000255066">
    <property type="component" value="Unassembled WGS sequence"/>
</dbReference>
<feature type="region of interest" description="Disordered" evidence="1">
    <location>
        <begin position="48"/>
        <end position="86"/>
    </location>
</feature>
<sequence length="86" mass="9955">MKKHRKHISKHLRHKKHHLDDNQLEKMSGGVVNDKELRRALSSNFEKVNAFNKPSPSPAETLTLKEISSRRGRSEPIRRPKDLGKP</sequence>
<feature type="compositionally biased region" description="Polar residues" evidence="1">
    <location>
        <begin position="48"/>
        <end position="60"/>
    </location>
</feature>
<gene>
    <name evidence="2" type="ORF">Lbir_2839</name>
    <name evidence="3" type="ORF">NCTC12437_00822</name>
</gene>
<organism evidence="3 5">
    <name type="scientific">Legionella birminghamensis</name>
    <dbReference type="NCBI Taxonomy" id="28083"/>
    <lineage>
        <taxon>Bacteria</taxon>
        <taxon>Pseudomonadati</taxon>
        <taxon>Pseudomonadota</taxon>
        <taxon>Gammaproteobacteria</taxon>
        <taxon>Legionellales</taxon>
        <taxon>Legionellaceae</taxon>
        <taxon>Legionella</taxon>
    </lineage>
</organism>
<protein>
    <submittedName>
        <fullName evidence="3">Uncharacterized protein</fullName>
    </submittedName>
</protein>
<dbReference type="Proteomes" id="UP000054735">
    <property type="component" value="Unassembled WGS sequence"/>
</dbReference>
<dbReference type="EMBL" id="LNXT01000048">
    <property type="protein sequence ID" value="KTC68237.1"/>
    <property type="molecule type" value="Genomic_DNA"/>
</dbReference>
<proteinExistence type="predicted"/>
<feature type="compositionally biased region" description="Basic residues" evidence="1">
    <location>
        <begin position="1"/>
        <end position="17"/>
    </location>
</feature>
<keyword evidence="4" id="KW-1185">Reference proteome</keyword>
<reference evidence="3 5" key="2">
    <citation type="submission" date="2018-06" db="EMBL/GenBank/DDBJ databases">
        <authorList>
            <consortium name="Pathogen Informatics"/>
            <person name="Doyle S."/>
        </authorList>
    </citation>
    <scope>NUCLEOTIDE SEQUENCE [LARGE SCALE GENOMIC DNA]</scope>
    <source>
        <strain evidence="3 5">NCTC12437</strain>
    </source>
</reference>
<dbReference type="AlphaFoldDB" id="A0A378I884"/>
<dbReference type="RefSeq" id="WP_058524814.1">
    <property type="nucleotide sequence ID" value="NZ_CAAAHV010000017.1"/>
</dbReference>
<evidence type="ECO:0000313" key="5">
    <source>
        <dbReference type="Proteomes" id="UP000255066"/>
    </source>
</evidence>
<evidence type="ECO:0000313" key="4">
    <source>
        <dbReference type="Proteomes" id="UP000054735"/>
    </source>
</evidence>